<feature type="transmembrane region" description="Helical" evidence="7">
    <location>
        <begin position="180"/>
        <end position="199"/>
    </location>
</feature>
<evidence type="ECO:0000256" key="6">
    <source>
        <dbReference type="ARBA" id="ARBA00023136"/>
    </source>
</evidence>
<reference evidence="9 10" key="1">
    <citation type="submission" date="2016-10" db="EMBL/GenBank/DDBJ databases">
        <authorList>
            <person name="de Groot N.N."/>
        </authorList>
    </citation>
    <scope>NUCLEOTIDE SEQUENCE [LARGE SCALE GENOMIC DNA]</scope>
    <source>
        <strain evidence="9 10">DSM 45610</strain>
    </source>
</reference>
<keyword evidence="3" id="KW-1003">Cell membrane</keyword>
<feature type="transmembrane region" description="Helical" evidence="7">
    <location>
        <begin position="211"/>
        <end position="234"/>
    </location>
</feature>
<name>A0A1H2RZL7_9BACL</name>
<evidence type="ECO:0000313" key="10">
    <source>
        <dbReference type="Proteomes" id="UP000198534"/>
    </source>
</evidence>
<evidence type="ECO:0000256" key="4">
    <source>
        <dbReference type="ARBA" id="ARBA00022692"/>
    </source>
</evidence>
<dbReference type="EMBL" id="FNNQ01000002">
    <property type="protein sequence ID" value="SDW24758.1"/>
    <property type="molecule type" value="Genomic_DNA"/>
</dbReference>
<gene>
    <name evidence="9" type="ORF">SAMN05444487_10254</name>
</gene>
<feature type="transmembrane region" description="Helical" evidence="7">
    <location>
        <begin position="272"/>
        <end position="288"/>
    </location>
</feature>
<comment type="similarity">
    <text evidence="2">Belongs to the EamA transporter family.</text>
</comment>
<evidence type="ECO:0000256" key="3">
    <source>
        <dbReference type="ARBA" id="ARBA00022475"/>
    </source>
</evidence>
<feature type="transmembrane region" description="Helical" evidence="7">
    <location>
        <begin position="98"/>
        <end position="118"/>
    </location>
</feature>
<evidence type="ECO:0000256" key="2">
    <source>
        <dbReference type="ARBA" id="ARBA00007362"/>
    </source>
</evidence>
<evidence type="ECO:0000256" key="7">
    <source>
        <dbReference type="SAM" id="Phobius"/>
    </source>
</evidence>
<proteinExistence type="inferred from homology"/>
<dbReference type="OrthoDB" id="9804865at2"/>
<dbReference type="PANTHER" id="PTHR42920">
    <property type="entry name" value="OS03G0707200 PROTEIN-RELATED"/>
    <property type="match status" value="1"/>
</dbReference>
<comment type="subcellular location">
    <subcellularLocation>
        <location evidence="1">Cell membrane</location>
        <topology evidence="1">Multi-pass membrane protein</topology>
    </subcellularLocation>
</comment>
<evidence type="ECO:0000313" key="9">
    <source>
        <dbReference type="EMBL" id="SDW24758.1"/>
    </source>
</evidence>
<keyword evidence="10" id="KW-1185">Reference proteome</keyword>
<feature type="transmembrane region" description="Helical" evidence="7">
    <location>
        <begin position="36"/>
        <end position="56"/>
    </location>
</feature>
<evidence type="ECO:0000256" key="1">
    <source>
        <dbReference type="ARBA" id="ARBA00004651"/>
    </source>
</evidence>
<feature type="transmembrane region" description="Helical" evidence="7">
    <location>
        <begin position="68"/>
        <end position="92"/>
    </location>
</feature>
<dbReference type="InterPro" id="IPR037185">
    <property type="entry name" value="EmrE-like"/>
</dbReference>
<dbReference type="InterPro" id="IPR051258">
    <property type="entry name" value="Diverse_Substrate_Transporter"/>
</dbReference>
<keyword evidence="6 7" id="KW-0472">Membrane</keyword>
<dbReference type="PANTHER" id="PTHR42920:SF5">
    <property type="entry name" value="EAMA DOMAIN-CONTAINING PROTEIN"/>
    <property type="match status" value="1"/>
</dbReference>
<dbReference type="InterPro" id="IPR000620">
    <property type="entry name" value="EamA_dom"/>
</dbReference>
<dbReference type="SUPFAM" id="SSF103481">
    <property type="entry name" value="Multidrug resistance efflux transporter EmrE"/>
    <property type="match status" value="2"/>
</dbReference>
<feature type="transmembrane region" description="Helical" evidence="7">
    <location>
        <begin position="246"/>
        <end position="266"/>
    </location>
</feature>
<sequence length="310" mass="33862">MSRKPWIAEFSLLCIAFVWGATFILVQSAIQSLPPLLFLAVRFGMATILLVGLLAFRGQIAALRNPRYLLAGGFLGIWLFLGYALQTFSLLYTTSGKSGFLTGVSVALVPLFSFLVLGTRPSRNAIIGVGFALIGLYLLAFVDFSQLNPGDILAFLCAIGFGLQIVYTGKYAQWAEAIPLATIQVGMVALLSFLSSLIFESSSTLFSWDLFILPEVAIALVVTVLFATVLAYWGQTYFQRHTYPTRVALIFAMEPVFAAWTDWAWLGTPMNIATITGCLFILSGMILAETGSLKRSSKLIQEEVTTCAEK</sequence>
<evidence type="ECO:0000259" key="8">
    <source>
        <dbReference type="Pfam" id="PF00892"/>
    </source>
</evidence>
<dbReference type="GO" id="GO:0005886">
    <property type="term" value="C:plasma membrane"/>
    <property type="evidence" value="ECO:0007669"/>
    <property type="project" value="UniProtKB-SubCell"/>
</dbReference>
<feature type="transmembrane region" description="Helical" evidence="7">
    <location>
        <begin position="12"/>
        <end position="30"/>
    </location>
</feature>
<evidence type="ECO:0000256" key="5">
    <source>
        <dbReference type="ARBA" id="ARBA00022989"/>
    </source>
</evidence>
<dbReference type="Proteomes" id="UP000198534">
    <property type="component" value="Unassembled WGS sequence"/>
</dbReference>
<dbReference type="STRING" id="1048340.SAMN05444487_10254"/>
<dbReference type="RefSeq" id="WP_091735612.1">
    <property type="nucleotide sequence ID" value="NZ_FNNQ01000002.1"/>
</dbReference>
<feature type="domain" description="EamA" evidence="8">
    <location>
        <begin position="7"/>
        <end position="140"/>
    </location>
</feature>
<accession>A0A1H2RZL7</accession>
<feature type="domain" description="EamA" evidence="8">
    <location>
        <begin position="149"/>
        <end position="287"/>
    </location>
</feature>
<keyword evidence="4 7" id="KW-0812">Transmembrane</keyword>
<protein>
    <submittedName>
        <fullName evidence="9">Uncharacterized membrane protein</fullName>
    </submittedName>
</protein>
<organism evidence="9 10">
    <name type="scientific">Marininema mesophilum</name>
    <dbReference type="NCBI Taxonomy" id="1048340"/>
    <lineage>
        <taxon>Bacteria</taxon>
        <taxon>Bacillati</taxon>
        <taxon>Bacillota</taxon>
        <taxon>Bacilli</taxon>
        <taxon>Bacillales</taxon>
        <taxon>Thermoactinomycetaceae</taxon>
        <taxon>Marininema</taxon>
    </lineage>
</organism>
<feature type="transmembrane region" description="Helical" evidence="7">
    <location>
        <begin position="125"/>
        <end position="146"/>
    </location>
</feature>
<dbReference type="AlphaFoldDB" id="A0A1H2RZL7"/>
<feature type="transmembrane region" description="Helical" evidence="7">
    <location>
        <begin position="152"/>
        <end position="168"/>
    </location>
</feature>
<dbReference type="Pfam" id="PF00892">
    <property type="entry name" value="EamA"/>
    <property type="match status" value="2"/>
</dbReference>
<keyword evidence="5 7" id="KW-1133">Transmembrane helix</keyword>